<reference evidence="1" key="1">
    <citation type="journal article" date="2013" name="Eukaryot. Cell">
        <title>Extremely Reduced Levels of Heterozygosity in the Vertebrate Pathogen Encephalitozoon cuniculi.</title>
        <authorList>
            <person name="Selman M."/>
            <person name="Sak B."/>
            <person name="Kvac M."/>
            <person name="Farinelli L."/>
            <person name="Weiss L.M."/>
            <person name="Corradi N."/>
        </authorList>
    </citation>
    <scope>NUCLEOTIDE SEQUENCE</scope>
</reference>
<dbReference type="VEuPathDB" id="MicrosporidiaDB:AEWD_080940"/>
<dbReference type="VEuPathDB" id="MicrosporidiaDB:AEWQ_080980"/>
<dbReference type="AlphaFoldDB" id="M1K7T6"/>
<name>M1K7T6_ENCCN</name>
<dbReference type="VEuPathDB" id="MicrosporidiaDB:ECU08_0960"/>
<evidence type="ECO:0000313" key="1">
    <source>
        <dbReference type="EMBL" id="AGE95085.1"/>
    </source>
</evidence>
<gene>
    <name evidence="1" type="ORF">ECU08_0960</name>
</gene>
<dbReference type="VEuPathDB" id="MicrosporidiaDB:M970_080990"/>
<sequence>MPLDGRGLLESEEVSLLFRAFRNGGRGCRVNRKDADKVKISRIIEVAMGSMRACSLRVCSLLLRVVAKTYEAKVRICLFEIRSLVKILDGKKREGPWRRKERNMLSMDTGLVSNGYSSEFNDTHHTDSLMLSYSEALDPADILQCSPRRRCRNVFDKVMVLSTSGMIIPDTSRGGKEMEALEPAKEEAFVIREARRTIPDAQSIEVEYSEVSTFGSVERGRSSSVYSTRYDFSDSISDEGILDLSHSILDFDEHAVGSRQRRARIFYRILELSSRGCVIPIQKQAYGKIVLIRADWPGDGF</sequence>
<proteinExistence type="predicted"/>
<dbReference type="VEuPathDB" id="MicrosporidiaDB:AEWR_080990"/>
<evidence type="ECO:0008006" key="2">
    <source>
        <dbReference type="Google" id="ProtNLM"/>
    </source>
</evidence>
<protein>
    <recommendedName>
        <fullName evidence="2">Rad21/Rec8-like protein C-terminal eukaryotic domain-containing protein</fullName>
    </recommendedName>
</protein>
<organism evidence="1">
    <name type="scientific">Encephalitozoon cuniculi</name>
    <name type="common">Microsporidian parasite</name>
    <dbReference type="NCBI Taxonomy" id="6035"/>
    <lineage>
        <taxon>Eukaryota</taxon>
        <taxon>Fungi</taxon>
        <taxon>Fungi incertae sedis</taxon>
        <taxon>Microsporidia</taxon>
        <taxon>Unikaryonidae</taxon>
        <taxon>Encephalitozoon</taxon>
    </lineage>
</organism>
<accession>M1K7T6</accession>
<dbReference type="EMBL" id="KC513605">
    <property type="protein sequence ID" value="AGE95085.1"/>
    <property type="molecule type" value="Genomic_DNA"/>
</dbReference>